<name>T1BSS9_9ZZZZ</name>
<reference evidence="1" key="1">
    <citation type="submission" date="2013-08" db="EMBL/GenBank/DDBJ databases">
        <authorList>
            <person name="Mendez C."/>
            <person name="Richter M."/>
            <person name="Ferrer M."/>
            <person name="Sanchez J."/>
        </authorList>
    </citation>
    <scope>NUCLEOTIDE SEQUENCE</scope>
</reference>
<organism evidence="1">
    <name type="scientific">mine drainage metagenome</name>
    <dbReference type="NCBI Taxonomy" id="410659"/>
    <lineage>
        <taxon>unclassified sequences</taxon>
        <taxon>metagenomes</taxon>
        <taxon>ecological metagenomes</taxon>
    </lineage>
</organism>
<evidence type="ECO:0000313" key="1">
    <source>
        <dbReference type="EMBL" id="EQD75981.1"/>
    </source>
</evidence>
<sequence length="105" mass="12209">MLVDGTEVAIDVGKRNVLSLAVVRELFIDMYDDYSRALFDFFNDIELPCIALDYGELHQYTTFCRQEASFLGAYFEVFDKAREFGSFPKLRFGLRDAEELLRSQE</sequence>
<protein>
    <submittedName>
        <fullName evidence="1">Uncharacterized protein</fullName>
    </submittedName>
</protein>
<accession>T1BSS9</accession>
<reference evidence="1" key="2">
    <citation type="journal article" date="2014" name="ISME J.">
        <title>Microbial stratification in low pH oxic and suboxic macroscopic growths along an acid mine drainage.</title>
        <authorList>
            <person name="Mendez-Garcia C."/>
            <person name="Mesa V."/>
            <person name="Sprenger R.R."/>
            <person name="Richter M."/>
            <person name="Diez M.S."/>
            <person name="Solano J."/>
            <person name="Bargiela R."/>
            <person name="Golyshina O.V."/>
            <person name="Manteca A."/>
            <person name="Ramos J.L."/>
            <person name="Gallego J.R."/>
            <person name="Llorente I."/>
            <person name="Martins Dos Santos V.A."/>
            <person name="Jensen O.N."/>
            <person name="Pelaez A.I."/>
            <person name="Sanchez J."/>
            <person name="Ferrer M."/>
        </authorList>
    </citation>
    <scope>NUCLEOTIDE SEQUENCE</scope>
</reference>
<dbReference type="AlphaFoldDB" id="T1BSS9"/>
<proteinExistence type="predicted"/>
<dbReference type="EMBL" id="AUZX01002598">
    <property type="protein sequence ID" value="EQD75981.1"/>
    <property type="molecule type" value="Genomic_DNA"/>
</dbReference>
<comment type="caution">
    <text evidence="1">The sequence shown here is derived from an EMBL/GenBank/DDBJ whole genome shotgun (WGS) entry which is preliminary data.</text>
</comment>
<gene>
    <name evidence="1" type="ORF">B1A_03529</name>
</gene>